<reference evidence="1" key="1">
    <citation type="journal article" date="2021" name="J Fungi (Basel)">
        <title>Virulence traits and population genomics of the black yeast Aureobasidium melanogenum.</title>
        <authorList>
            <person name="Cernosa A."/>
            <person name="Sun X."/>
            <person name="Gostincar C."/>
            <person name="Fang C."/>
            <person name="Gunde-Cimerman N."/>
            <person name="Song Z."/>
        </authorList>
    </citation>
    <scope>NUCLEOTIDE SEQUENCE</scope>
    <source>
        <strain evidence="1">EXF-9911</strain>
    </source>
</reference>
<accession>A0A9P8EKC5</accession>
<gene>
    <name evidence="1" type="ORF">KCU76_g6044</name>
</gene>
<feature type="non-terminal residue" evidence="1">
    <location>
        <position position="421"/>
    </location>
</feature>
<comment type="caution">
    <text evidence="1">The sequence shown here is derived from an EMBL/GenBank/DDBJ whole genome shotgun (WGS) entry which is preliminary data.</text>
</comment>
<protein>
    <submittedName>
        <fullName evidence="1">Uncharacterized protein</fullName>
    </submittedName>
</protein>
<dbReference type="AlphaFoldDB" id="A0A9P8EKC5"/>
<proteinExistence type="predicted"/>
<sequence>MRKANRSYPTLCDGHSSDFSDESPCSCPMPMEVYARWAELMDDASRYYFLQLVHTEHNTSLPATPSYPDELFIKAKFFFNIIKYFRGAYDNGQFVHNELGEYVSNVSATSITKINNFYRCCVTAIDLIERGYHVQGFAMVSDALWLIEQLLEERDPKLIDTICDVSVLLLTRGWHRMYDVLVTRICAMVEIRAAQKKEEQQPWAQMFACLKRLPTSQALELMQRGWKCGYDQLEGIFPGHPWDGLNIPCSSNHSLRMGKYVSQLHQDILSTPIVSPRRNTKYSKDSDEMHRQFTRAKVFYSLGNHQGALKALEPIVSRCNKARKQGDEKWMALEIDALEVSARCQYAISGLVPTSGDTSTAETLLKTAITRSTISWGVKSATTIALKHTLWSWFLDQGRQKEADLLRNAIDAVVVKTEPGT</sequence>
<name>A0A9P8EKC5_AURME</name>
<dbReference type="Proteomes" id="UP000779574">
    <property type="component" value="Unassembled WGS sequence"/>
</dbReference>
<evidence type="ECO:0000313" key="1">
    <source>
        <dbReference type="EMBL" id="KAG9693334.1"/>
    </source>
</evidence>
<organism evidence="1 2">
    <name type="scientific">Aureobasidium melanogenum</name>
    <name type="common">Aureobasidium pullulans var. melanogenum</name>
    <dbReference type="NCBI Taxonomy" id="46634"/>
    <lineage>
        <taxon>Eukaryota</taxon>
        <taxon>Fungi</taxon>
        <taxon>Dikarya</taxon>
        <taxon>Ascomycota</taxon>
        <taxon>Pezizomycotina</taxon>
        <taxon>Dothideomycetes</taxon>
        <taxon>Dothideomycetidae</taxon>
        <taxon>Dothideales</taxon>
        <taxon>Saccotheciaceae</taxon>
        <taxon>Aureobasidium</taxon>
    </lineage>
</organism>
<reference evidence="1" key="2">
    <citation type="submission" date="2021-08" db="EMBL/GenBank/DDBJ databases">
        <authorList>
            <person name="Gostincar C."/>
            <person name="Sun X."/>
            <person name="Song Z."/>
            <person name="Gunde-Cimerman N."/>
        </authorList>
    </citation>
    <scope>NUCLEOTIDE SEQUENCE</scope>
    <source>
        <strain evidence="1">EXF-9911</strain>
    </source>
</reference>
<dbReference type="OrthoDB" id="3927416at2759"/>
<evidence type="ECO:0000313" key="2">
    <source>
        <dbReference type="Proteomes" id="UP000779574"/>
    </source>
</evidence>
<dbReference type="EMBL" id="JAHFXF010000197">
    <property type="protein sequence ID" value="KAG9693334.1"/>
    <property type="molecule type" value="Genomic_DNA"/>
</dbReference>